<evidence type="ECO:0000313" key="1">
    <source>
        <dbReference type="EMBL" id="MDT0352867.1"/>
    </source>
</evidence>
<dbReference type="EMBL" id="JAVREJ010000022">
    <property type="protein sequence ID" value="MDT0352867.1"/>
    <property type="molecule type" value="Genomic_DNA"/>
</dbReference>
<organism evidence="1 2">
    <name type="scientific">Pseudonocardia charpentierae</name>
    <dbReference type="NCBI Taxonomy" id="3075545"/>
    <lineage>
        <taxon>Bacteria</taxon>
        <taxon>Bacillati</taxon>
        <taxon>Actinomycetota</taxon>
        <taxon>Actinomycetes</taxon>
        <taxon>Pseudonocardiales</taxon>
        <taxon>Pseudonocardiaceae</taxon>
        <taxon>Pseudonocardia</taxon>
    </lineage>
</organism>
<dbReference type="Proteomes" id="UP001183202">
    <property type="component" value="Unassembled WGS sequence"/>
</dbReference>
<comment type="caution">
    <text evidence="1">The sequence shown here is derived from an EMBL/GenBank/DDBJ whole genome shotgun (WGS) entry which is preliminary data.</text>
</comment>
<reference evidence="2" key="1">
    <citation type="submission" date="2023-07" db="EMBL/GenBank/DDBJ databases">
        <title>30 novel species of actinomycetes from the DSMZ collection.</title>
        <authorList>
            <person name="Nouioui I."/>
        </authorList>
    </citation>
    <scope>NUCLEOTIDE SEQUENCE [LARGE SCALE GENOMIC DNA]</scope>
    <source>
        <strain evidence="2">DSM 45834</strain>
    </source>
</reference>
<name>A0ABU2NFX4_9PSEU</name>
<gene>
    <name evidence="1" type="ORF">RM445_25430</name>
</gene>
<sequence length="156" mass="16858">MLEIVVGEINSLAEPQAGGPHVTLTLGGSVVGGTIIPDWQWFDEVEHAARAGFTVHTGGSIDDEHGGWARLFRGVSESLVRDREEHRAVQNVVGGLSERYRRLLAQEDRTSYIHLNNARVLAPGVGPLQGGMHWRGRLSAVSGWSFGHLDEATDGG</sequence>
<dbReference type="RefSeq" id="WP_311559371.1">
    <property type="nucleotide sequence ID" value="NZ_JAVREJ010000022.1"/>
</dbReference>
<accession>A0ABU2NFX4</accession>
<proteinExistence type="predicted"/>
<keyword evidence="2" id="KW-1185">Reference proteome</keyword>
<protein>
    <submittedName>
        <fullName evidence="1">Uncharacterized protein</fullName>
    </submittedName>
</protein>
<evidence type="ECO:0000313" key="2">
    <source>
        <dbReference type="Proteomes" id="UP001183202"/>
    </source>
</evidence>